<keyword evidence="6" id="KW-1185">Reference proteome</keyword>
<dbReference type="InterPro" id="IPR029787">
    <property type="entry name" value="Nucleotide_cyclase"/>
</dbReference>
<dbReference type="Gene3D" id="3.30.450.20">
    <property type="entry name" value="PAS domain"/>
    <property type="match status" value="2"/>
</dbReference>
<dbReference type="PANTHER" id="PTHR45138">
    <property type="entry name" value="REGULATORY COMPONENTS OF SENSORY TRANSDUCTION SYSTEM"/>
    <property type="match status" value="1"/>
</dbReference>
<dbReference type="SMART" id="SM00267">
    <property type="entry name" value="GGDEF"/>
    <property type="match status" value="1"/>
</dbReference>
<dbReference type="CDD" id="cd12914">
    <property type="entry name" value="PDC1_DGC_like"/>
    <property type="match status" value="1"/>
</dbReference>
<keyword evidence="3" id="KW-1133">Transmembrane helix</keyword>
<evidence type="ECO:0000313" key="5">
    <source>
        <dbReference type="EMBL" id="QUS41863.1"/>
    </source>
</evidence>
<evidence type="ECO:0000256" key="2">
    <source>
        <dbReference type="ARBA" id="ARBA00034247"/>
    </source>
</evidence>
<sequence length="497" mass="53939">MIAHADNKPSWRISPRWLMAAAVAILVGFSLICGSVLLSMRRGDEKLAQQTLGNLASGIDAEIARNIEIYDLSMRNVASNMTSAELVEVSRPVRQMVLFDHAATARHFGAIQVLDAGGNVTLDSSTLEPKPQNFADAKFFTVHKRDPLFGLYISKPMLHNGVYGIVLSHRIAARDGQFLGVVTGFIEYGYFHAIVARLQLEPDDMIAVFRQDGVLIARAPFDENVVGRDLSRLPAVQKSLAAFSGSFIGSSASDGVERLYVWRDSSHPLVVMVGRSTGAIFGQWRREAIQIAGAMGALGLIACVLIIVLVREMKKRAAMEDEMARLAMTDGLTGLGNRRRFDIVIETEWQRAMRTRTPISLLMIDADHFKAFNDAFGHQAGDLVLCGIAWSIARHAKRASDCAARYGGEEFALILPGLPLAEAIELAERIRREVGALERDGLTTTTVSIGAACMVPSSDNASAQLLNNADTALYTAKSLGRNQTYPASPSKAVLAAA</sequence>
<comment type="catalytic activity">
    <reaction evidence="2">
        <text>2 GTP = 3',3'-c-di-GMP + 2 diphosphate</text>
        <dbReference type="Rhea" id="RHEA:24898"/>
        <dbReference type="ChEBI" id="CHEBI:33019"/>
        <dbReference type="ChEBI" id="CHEBI:37565"/>
        <dbReference type="ChEBI" id="CHEBI:58805"/>
        <dbReference type="EC" id="2.7.7.65"/>
    </reaction>
</comment>
<dbReference type="InterPro" id="IPR043128">
    <property type="entry name" value="Rev_trsase/Diguanyl_cyclase"/>
</dbReference>
<proteinExistence type="predicted"/>
<dbReference type="CDD" id="cd12915">
    <property type="entry name" value="PDC2_DGC_like"/>
    <property type="match status" value="1"/>
</dbReference>
<feature type="transmembrane region" description="Helical" evidence="3">
    <location>
        <begin position="291"/>
        <end position="310"/>
    </location>
</feature>
<evidence type="ECO:0000313" key="6">
    <source>
        <dbReference type="Proteomes" id="UP000682843"/>
    </source>
</evidence>
<dbReference type="EC" id="2.7.7.65" evidence="1"/>
<dbReference type="EMBL" id="CP036498">
    <property type="protein sequence ID" value="QUS41863.1"/>
    <property type="molecule type" value="Genomic_DNA"/>
</dbReference>
<accession>A0ABX8ADX2</accession>
<feature type="transmembrane region" description="Helical" evidence="3">
    <location>
        <begin position="17"/>
        <end position="38"/>
    </location>
</feature>
<name>A0ABX8ADX2_9BRAD</name>
<dbReference type="InterPro" id="IPR000160">
    <property type="entry name" value="GGDEF_dom"/>
</dbReference>
<dbReference type="PANTHER" id="PTHR45138:SF9">
    <property type="entry name" value="DIGUANYLATE CYCLASE DGCM-RELATED"/>
    <property type="match status" value="1"/>
</dbReference>
<dbReference type="Pfam" id="PF22588">
    <property type="entry name" value="dCache_1_like"/>
    <property type="match status" value="1"/>
</dbReference>
<evidence type="ECO:0000259" key="4">
    <source>
        <dbReference type="PROSITE" id="PS50887"/>
    </source>
</evidence>
<organism evidence="5 6">
    <name type="scientific">Tardiphaga alba</name>
    <dbReference type="NCBI Taxonomy" id="340268"/>
    <lineage>
        <taxon>Bacteria</taxon>
        <taxon>Pseudomonadati</taxon>
        <taxon>Pseudomonadota</taxon>
        <taxon>Alphaproteobacteria</taxon>
        <taxon>Hyphomicrobiales</taxon>
        <taxon>Nitrobacteraceae</taxon>
        <taxon>Tardiphaga</taxon>
    </lineage>
</organism>
<feature type="domain" description="GGDEF" evidence="4">
    <location>
        <begin position="357"/>
        <end position="489"/>
    </location>
</feature>
<dbReference type="Pfam" id="PF00990">
    <property type="entry name" value="GGDEF"/>
    <property type="match status" value="1"/>
</dbReference>
<evidence type="ECO:0000256" key="3">
    <source>
        <dbReference type="SAM" id="Phobius"/>
    </source>
</evidence>
<dbReference type="InterPro" id="IPR050469">
    <property type="entry name" value="Diguanylate_Cyclase"/>
</dbReference>
<dbReference type="Proteomes" id="UP000682843">
    <property type="component" value="Chromosome"/>
</dbReference>
<gene>
    <name evidence="5" type="ORF">RPMA_25750</name>
</gene>
<dbReference type="NCBIfam" id="TIGR00254">
    <property type="entry name" value="GGDEF"/>
    <property type="match status" value="1"/>
</dbReference>
<dbReference type="Gene3D" id="3.30.70.270">
    <property type="match status" value="1"/>
</dbReference>
<dbReference type="CDD" id="cd01949">
    <property type="entry name" value="GGDEF"/>
    <property type="match status" value="1"/>
</dbReference>
<evidence type="ECO:0000256" key="1">
    <source>
        <dbReference type="ARBA" id="ARBA00012528"/>
    </source>
</evidence>
<dbReference type="RefSeq" id="WP_211910529.1">
    <property type="nucleotide sequence ID" value="NZ_CP036498.1"/>
</dbReference>
<keyword evidence="3" id="KW-0472">Membrane</keyword>
<dbReference type="PROSITE" id="PS50887">
    <property type="entry name" value="GGDEF"/>
    <property type="match status" value="1"/>
</dbReference>
<keyword evidence="3" id="KW-0812">Transmembrane</keyword>
<protein>
    <recommendedName>
        <fullName evidence="1">diguanylate cyclase</fullName>
        <ecNumber evidence="1">2.7.7.65</ecNumber>
    </recommendedName>
</protein>
<dbReference type="InterPro" id="IPR054327">
    <property type="entry name" value="His-kinase-like_sensor"/>
</dbReference>
<reference evidence="5 6" key="1">
    <citation type="submission" date="2019-02" db="EMBL/GenBank/DDBJ databases">
        <title>Emended description of the genus Rhodopseudomonas and description of Rhodopseudomonas albus sp. nov., a non-phototrophic, heavy-metal-tolerant bacterium isolated from garden soil.</title>
        <authorList>
            <person name="Bao Z."/>
            <person name="Cao W.W."/>
            <person name="Sato Y."/>
            <person name="Nishizawa T."/>
            <person name="Zhao J."/>
            <person name="Guo Y."/>
            <person name="Ohta H."/>
        </authorList>
    </citation>
    <scope>NUCLEOTIDE SEQUENCE [LARGE SCALE GENOMIC DNA]</scope>
    <source>
        <strain evidence="5 6">SK50-23</strain>
    </source>
</reference>
<dbReference type="SUPFAM" id="SSF55073">
    <property type="entry name" value="Nucleotide cyclase"/>
    <property type="match status" value="1"/>
</dbReference>